<sequence length="302" mass="34361">MSSNISSSSDTISADCESTTDSEIVECYFEYVDGVPVRAQRLPSKHNKQHPKSLLLVNDTNKIAEPDDGGKKETARLQNNLQDKIDEKSEGSKELRKFVTEQVKEVAISFKQKEIKNDSGSIEGDISNEPSTSSFIENYSTSSQNKQKQKRGRKPKNLLCDDKQSEAITDYNEVEACNLMMLANVALMKVDEDEKKNQELKKIPIFKQEVKRKRRKIKDIIKVEPGDTEIHKEISQKELDEPLYCLCNRISFGAMVECENESCSIEWFHFACVGIKKPPKGRWFCPKCRGKKSNALKKELLA</sequence>
<dbReference type="STRING" id="568069.A0A1J1I9G7"/>
<comment type="similarity">
    <text evidence="2">Belongs to the ING family.</text>
</comment>
<dbReference type="Gene3D" id="3.30.40.10">
    <property type="entry name" value="Zinc/RING finger domain, C3HC4 (zinc finger)"/>
    <property type="match status" value="1"/>
</dbReference>
<feature type="binding site" evidence="8">
    <location>
        <position position="263"/>
    </location>
    <ligand>
        <name>Zn(2+)</name>
        <dbReference type="ChEBI" id="CHEBI:29105"/>
        <label>2</label>
    </ligand>
</feature>
<organism evidence="12 13">
    <name type="scientific">Clunio marinus</name>
    <dbReference type="NCBI Taxonomy" id="568069"/>
    <lineage>
        <taxon>Eukaryota</taxon>
        <taxon>Metazoa</taxon>
        <taxon>Ecdysozoa</taxon>
        <taxon>Arthropoda</taxon>
        <taxon>Hexapoda</taxon>
        <taxon>Insecta</taxon>
        <taxon>Pterygota</taxon>
        <taxon>Neoptera</taxon>
        <taxon>Endopterygota</taxon>
        <taxon>Diptera</taxon>
        <taxon>Nematocera</taxon>
        <taxon>Chironomoidea</taxon>
        <taxon>Chironomidae</taxon>
        <taxon>Clunio</taxon>
    </lineage>
</organism>
<evidence type="ECO:0000256" key="3">
    <source>
        <dbReference type="ARBA" id="ARBA00021181"/>
    </source>
</evidence>
<dbReference type="InterPro" id="IPR019787">
    <property type="entry name" value="Znf_PHD-finger"/>
</dbReference>
<dbReference type="AlphaFoldDB" id="A0A1J1I9G7"/>
<feature type="region of interest" description="Disordered" evidence="10">
    <location>
        <begin position="118"/>
        <end position="158"/>
    </location>
</feature>
<feature type="binding site" evidence="8">
    <location>
        <position position="269"/>
    </location>
    <ligand>
        <name>Zn(2+)</name>
        <dbReference type="ChEBI" id="CHEBI:29105"/>
        <label>1</label>
    </ligand>
</feature>
<dbReference type="InterPro" id="IPR013083">
    <property type="entry name" value="Znf_RING/FYVE/PHD"/>
</dbReference>
<keyword evidence="13" id="KW-1185">Reference proteome</keyword>
<name>A0A1J1I9G7_9DIPT</name>
<feature type="binding site" evidence="8">
    <location>
        <position position="285"/>
    </location>
    <ligand>
        <name>Zn(2+)</name>
        <dbReference type="ChEBI" id="CHEBI:29105"/>
        <label>2</label>
    </ligand>
</feature>
<dbReference type="InterPro" id="IPR001965">
    <property type="entry name" value="Znf_PHD"/>
</dbReference>
<feature type="region of interest" description="Disordered" evidence="10">
    <location>
        <begin position="42"/>
        <end position="73"/>
    </location>
</feature>
<dbReference type="CDD" id="cd15585">
    <property type="entry name" value="PHD_ING3"/>
    <property type="match status" value="1"/>
</dbReference>
<feature type="binding site" evidence="8">
    <location>
        <position position="288"/>
    </location>
    <ligand>
        <name>Zn(2+)</name>
        <dbReference type="ChEBI" id="CHEBI:29105"/>
        <label>2</label>
    </ligand>
</feature>
<keyword evidence="6 8" id="KW-0862">Zinc</keyword>
<accession>A0A1J1I9G7</accession>
<feature type="binding site" evidence="8">
    <location>
        <position position="258"/>
    </location>
    <ligand>
        <name>Zn(2+)</name>
        <dbReference type="ChEBI" id="CHEBI:29105"/>
        <label>2</label>
    </ligand>
</feature>
<evidence type="ECO:0000256" key="8">
    <source>
        <dbReference type="PIRSR" id="PIRSR628651-51"/>
    </source>
</evidence>
<feature type="binding site" evidence="8">
    <location>
        <position position="245"/>
    </location>
    <ligand>
        <name>Zn(2+)</name>
        <dbReference type="ChEBI" id="CHEBI:29105"/>
        <label>1</label>
    </ligand>
</feature>
<keyword evidence="4 8" id="KW-0479">Metal-binding</keyword>
<dbReference type="Proteomes" id="UP000183832">
    <property type="component" value="Unassembled WGS sequence"/>
</dbReference>
<dbReference type="PROSITE" id="PS01359">
    <property type="entry name" value="ZF_PHD_1"/>
    <property type="match status" value="1"/>
</dbReference>
<comment type="subcellular location">
    <subcellularLocation>
        <location evidence="1">Nucleus</location>
    </subcellularLocation>
</comment>
<dbReference type="GO" id="GO:0000123">
    <property type="term" value="C:histone acetyltransferase complex"/>
    <property type="evidence" value="ECO:0007669"/>
    <property type="project" value="TreeGrafter"/>
</dbReference>
<dbReference type="SUPFAM" id="SSF57903">
    <property type="entry name" value="FYVE/PHD zinc finger"/>
    <property type="match status" value="1"/>
</dbReference>
<dbReference type="EMBL" id="CVRI01000045">
    <property type="protein sequence ID" value="CRK96917.1"/>
    <property type="molecule type" value="Genomic_DNA"/>
</dbReference>
<dbReference type="PANTHER" id="PTHR10333">
    <property type="entry name" value="INHIBITOR OF GROWTH PROTEIN"/>
    <property type="match status" value="1"/>
</dbReference>
<dbReference type="GO" id="GO:0004402">
    <property type="term" value="F:histone acetyltransferase activity"/>
    <property type="evidence" value="ECO:0007669"/>
    <property type="project" value="TreeGrafter"/>
</dbReference>
<dbReference type="GO" id="GO:0005634">
    <property type="term" value="C:nucleus"/>
    <property type="evidence" value="ECO:0007669"/>
    <property type="project" value="UniProtKB-SubCell"/>
</dbReference>
<feature type="domain" description="PHD-type" evidence="11">
    <location>
        <begin position="242"/>
        <end position="291"/>
    </location>
</feature>
<evidence type="ECO:0000313" key="12">
    <source>
        <dbReference type="EMBL" id="CRK96917.1"/>
    </source>
</evidence>
<dbReference type="GO" id="GO:0008270">
    <property type="term" value="F:zinc ion binding"/>
    <property type="evidence" value="ECO:0007669"/>
    <property type="project" value="UniProtKB-KW"/>
</dbReference>
<evidence type="ECO:0000259" key="11">
    <source>
        <dbReference type="PROSITE" id="PS50016"/>
    </source>
</evidence>
<dbReference type="InterPro" id="IPR028651">
    <property type="entry name" value="ING_fam"/>
</dbReference>
<dbReference type="GO" id="GO:0006355">
    <property type="term" value="P:regulation of DNA-templated transcription"/>
    <property type="evidence" value="ECO:0007669"/>
    <property type="project" value="TreeGrafter"/>
</dbReference>
<feature type="binding site" evidence="8">
    <location>
        <position position="272"/>
    </location>
    <ligand>
        <name>Zn(2+)</name>
        <dbReference type="ChEBI" id="CHEBI:29105"/>
        <label>1</label>
    </ligand>
</feature>
<dbReference type="InterPro" id="IPR019786">
    <property type="entry name" value="Zinc_finger_PHD-type_CS"/>
</dbReference>
<dbReference type="PANTHER" id="PTHR10333:SF94">
    <property type="entry name" value="FINGER DOMAIN PROTEIN, PUTATIVE (AFU_ORTHOLOGUE AFUA_3G11940)-RELATED"/>
    <property type="match status" value="1"/>
</dbReference>
<evidence type="ECO:0000256" key="1">
    <source>
        <dbReference type="ARBA" id="ARBA00004123"/>
    </source>
</evidence>
<dbReference type="InterPro" id="IPR042020">
    <property type="entry name" value="ING3_PHD"/>
</dbReference>
<evidence type="ECO:0000256" key="6">
    <source>
        <dbReference type="ARBA" id="ARBA00022833"/>
    </source>
</evidence>
<keyword evidence="7" id="KW-0539">Nucleus</keyword>
<dbReference type="OrthoDB" id="7899616at2759"/>
<evidence type="ECO:0000256" key="7">
    <source>
        <dbReference type="ARBA" id="ARBA00023242"/>
    </source>
</evidence>
<evidence type="ECO:0000256" key="10">
    <source>
        <dbReference type="SAM" id="MobiDB-lite"/>
    </source>
</evidence>
<protein>
    <recommendedName>
        <fullName evidence="3">Inhibitor of growth protein 3</fullName>
    </recommendedName>
</protein>
<feature type="binding site" evidence="8">
    <location>
        <position position="247"/>
    </location>
    <ligand>
        <name>Zn(2+)</name>
        <dbReference type="ChEBI" id="CHEBI:29105"/>
        <label>1</label>
    </ligand>
</feature>
<evidence type="ECO:0000256" key="9">
    <source>
        <dbReference type="PROSITE-ProRule" id="PRU00146"/>
    </source>
</evidence>
<feature type="compositionally biased region" description="Basic residues" evidence="10">
    <location>
        <begin position="147"/>
        <end position="156"/>
    </location>
</feature>
<proteinExistence type="inferred from homology"/>
<gene>
    <name evidence="12" type="ORF">CLUMA_CG010325</name>
</gene>
<evidence type="ECO:0000256" key="5">
    <source>
        <dbReference type="ARBA" id="ARBA00022771"/>
    </source>
</evidence>
<dbReference type="SMART" id="SM00249">
    <property type="entry name" value="PHD"/>
    <property type="match status" value="1"/>
</dbReference>
<evidence type="ECO:0000256" key="4">
    <source>
        <dbReference type="ARBA" id="ARBA00022723"/>
    </source>
</evidence>
<keyword evidence="5 9" id="KW-0863">Zinc-finger</keyword>
<evidence type="ECO:0000256" key="2">
    <source>
        <dbReference type="ARBA" id="ARBA00010210"/>
    </source>
</evidence>
<evidence type="ECO:0000313" key="13">
    <source>
        <dbReference type="Proteomes" id="UP000183832"/>
    </source>
</evidence>
<dbReference type="PROSITE" id="PS50016">
    <property type="entry name" value="ZF_PHD_2"/>
    <property type="match status" value="1"/>
</dbReference>
<dbReference type="InterPro" id="IPR011011">
    <property type="entry name" value="Znf_FYVE_PHD"/>
</dbReference>
<feature type="compositionally biased region" description="Polar residues" evidence="10">
    <location>
        <begin position="128"/>
        <end position="146"/>
    </location>
</feature>
<reference evidence="12 13" key="1">
    <citation type="submission" date="2015-04" db="EMBL/GenBank/DDBJ databases">
        <authorList>
            <person name="Syromyatnikov M.Y."/>
            <person name="Popov V.N."/>
        </authorList>
    </citation>
    <scope>NUCLEOTIDE SEQUENCE [LARGE SCALE GENOMIC DNA]</scope>
</reference>
<feature type="compositionally biased region" description="Basic and acidic residues" evidence="10">
    <location>
        <begin position="62"/>
        <end position="73"/>
    </location>
</feature>